<feature type="compositionally biased region" description="Polar residues" evidence="1">
    <location>
        <begin position="241"/>
        <end position="252"/>
    </location>
</feature>
<dbReference type="AlphaFoldDB" id="A0A0L8H788"/>
<evidence type="ECO:0000256" key="2">
    <source>
        <dbReference type="SAM" id="Phobius"/>
    </source>
</evidence>
<name>A0A0L8H788_OCTBM</name>
<keyword evidence="2" id="KW-1133">Transmembrane helix</keyword>
<organism evidence="3">
    <name type="scientific">Octopus bimaculoides</name>
    <name type="common">California two-spotted octopus</name>
    <dbReference type="NCBI Taxonomy" id="37653"/>
    <lineage>
        <taxon>Eukaryota</taxon>
        <taxon>Metazoa</taxon>
        <taxon>Spiralia</taxon>
        <taxon>Lophotrochozoa</taxon>
        <taxon>Mollusca</taxon>
        <taxon>Cephalopoda</taxon>
        <taxon>Coleoidea</taxon>
        <taxon>Octopodiformes</taxon>
        <taxon>Octopoda</taxon>
        <taxon>Incirrata</taxon>
        <taxon>Octopodidae</taxon>
        <taxon>Octopus</taxon>
    </lineage>
</organism>
<sequence length="277" mass="31543">MFKTPSKTTLESSNGLQFNVMIVIVIAAVIVSIVIVISISICIVHRLKQTHSNYNNSVDMYHKVTPTLNIQSNYTFDPTCVPPGVQYTVERNVKKSQQPIVDRDNIHCRTMSYRWDDQASRENNQMFVPREESMSPGYRELNSIDQFSEMSTLSSHTDSGRDWSVCNAGHYEELPDLCRYQSELTWNRRNELPPTLNRSKGDNNNRYYPHNVDINTSYYPDQMPLTTANTTLNLTEQPVSVPMTSQFTSHSKPPSPDVPKVTTLPNSTFNTLGITNL</sequence>
<protein>
    <submittedName>
        <fullName evidence="3">Uncharacterized protein</fullName>
    </submittedName>
</protein>
<evidence type="ECO:0000256" key="1">
    <source>
        <dbReference type="SAM" id="MobiDB-lite"/>
    </source>
</evidence>
<gene>
    <name evidence="3" type="ORF">OCBIM_22020849mg</name>
</gene>
<feature type="region of interest" description="Disordered" evidence="1">
    <location>
        <begin position="241"/>
        <end position="264"/>
    </location>
</feature>
<reference evidence="3" key="1">
    <citation type="submission" date="2015-07" db="EMBL/GenBank/DDBJ databases">
        <title>MeaNS - Measles Nucleotide Surveillance Program.</title>
        <authorList>
            <person name="Tran T."/>
            <person name="Druce J."/>
        </authorList>
    </citation>
    <scope>NUCLEOTIDE SEQUENCE</scope>
    <source>
        <strain evidence="3">UCB-OBI-ISO-001</strain>
        <tissue evidence="3">Gonad</tissue>
    </source>
</reference>
<keyword evidence="2" id="KW-0472">Membrane</keyword>
<proteinExistence type="predicted"/>
<keyword evidence="2" id="KW-0812">Transmembrane</keyword>
<dbReference type="OrthoDB" id="6252479at2759"/>
<accession>A0A0L8H788</accession>
<feature type="transmembrane region" description="Helical" evidence="2">
    <location>
        <begin position="20"/>
        <end position="44"/>
    </location>
</feature>
<evidence type="ECO:0000313" key="3">
    <source>
        <dbReference type="EMBL" id="KOF85131.1"/>
    </source>
</evidence>
<dbReference type="EMBL" id="KQ418970">
    <property type="protein sequence ID" value="KOF85131.1"/>
    <property type="molecule type" value="Genomic_DNA"/>
</dbReference>